<keyword evidence="3" id="KW-1185">Reference proteome</keyword>
<evidence type="ECO:0000256" key="1">
    <source>
        <dbReference type="SAM" id="Phobius"/>
    </source>
</evidence>
<evidence type="ECO:0000313" key="2">
    <source>
        <dbReference type="EMBL" id="GCB36898.1"/>
    </source>
</evidence>
<dbReference type="EMBL" id="BHWB01000016">
    <property type="protein sequence ID" value="GCB36898.1"/>
    <property type="molecule type" value="Genomic_DNA"/>
</dbReference>
<keyword evidence="1" id="KW-0472">Membrane</keyword>
<sequence length="95" mass="10769">MFIIIGIMLTGMLVGYLLRSKRLTWIHKIITFLIWLLLFLLGIDVGGNEAIMKGLHTLGLEALIITLAAVIGSTLLAWGLWYLLYIRNRDKEEKA</sequence>
<evidence type="ECO:0000313" key="3">
    <source>
        <dbReference type="Proteomes" id="UP000288079"/>
    </source>
</evidence>
<accession>A0A401LZF8</accession>
<feature type="transmembrane region" description="Helical" evidence="1">
    <location>
        <begin position="25"/>
        <end position="43"/>
    </location>
</feature>
<keyword evidence="1" id="KW-1133">Transmembrane helix</keyword>
<dbReference type="Pfam" id="PF03956">
    <property type="entry name" value="Lys_export"/>
    <property type="match status" value="1"/>
</dbReference>
<reference evidence="2 3" key="1">
    <citation type="submission" date="2018-10" db="EMBL/GenBank/DDBJ databases">
        <title>Draft Genome Sequence of Bacteroides sp. KCTC 15687.</title>
        <authorList>
            <person name="Yu S.Y."/>
            <person name="Kim J.S."/>
            <person name="Oh B.S."/>
            <person name="Park S.H."/>
            <person name="Kang S.W."/>
            <person name="Park J.E."/>
            <person name="Choi S.H."/>
            <person name="Han K.I."/>
            <person name="Lee K.C."/>
            <person name="Eom M.K."/>
            <person name="Suh M.K."/>
            <person name="Lee D.H."/>
            <person name="Yoon H."/>
            <person name="Kim B."/>
            <person name="Yang S.J."/>
            <person name="Lee J.S."/>
            <person name="Lee J.H."/>
        </authorList>
    </citation>
    <scope>NUCLEOTIDE SEQUENCE [LARGE SCALE GENOMIC DNA]</scope>
    <source>
        <strain evidence="2 3">KCTC 15687</strain>
    </source>
</reference>
<feature type="transmembrane region" description="Helical" evidence="1">
    <location>
        <begin position="63"/>
        <end position="85"/>
    </location>
</feature>
<dbReference type="RefSeq" id="WP_125042371.1">
    <property type="nucleotide sequence ID" value="NZ_BHWB01000016.1"/>
</dbReference>
<dbReference type="InterPro" id="IPR005642">
    <property type="entry name" value="LysO"/>
</dbReference>
<keyword evidence="1" id="KW-0812">Transmembrane</keyword>
<name>A0A401LZF8_9BACE</name>
<proteinExistence type="predicted"/>
<dbReference type="Proteomes" id="UP000288079">
    <property type="component" value="Unassembled WGS sequence"/>
</dbReference>
<organism evidence="2 3">
    <name type="scientific">Bacteroides faecalis</name>
    <dbReference type="NCBI Taxonomy" id="2447885"/>
    <lineage>
        <taxon>Bacteria</taxon>
        <taxon>Pseudomonadati</taxon>
        <taxon>Bacteroidota</taxon>
        <taxon>Bacteroidia</taxon>
        <taxon>Bacteroidales</taxon>
        <taxon>Bacteroidaceae</taxon>
        <taxon>Bacteroides</taxon>
    </lineage>
</organism>
<dbReference type="OrthoDB" id="711065at2"/>
<dbReference type="AlphaFoldDB" id="A0A401LZF8"/>
<protein>
    <submittedName>
        <fullName evidence="2">Membrane protein</fullName>
    </submittedName>
</protein>
<dbReference type="GO" id="GO:0015661">
    <property type="term" value="F:L-lysine efflux transmembrane transporter activity"/>
    <property type="evidence" value="ECO:0007669"/>
    <property type="project" value="InterPro"/>
</dbReference>
<gene>
    <name evidence="2" type="ORF">KGMB02408_38430</name>
</gene>
<comment type="caution">
    <text evidence="2">The sequence shown here is derived from an EMBL/GenBank/DDBJ whole genome shotgun (WGS) entry which is preliminary data.</text>
</comment>